<evidence type="ECO:0000256" key="1">
    <source>
        <dbReference type="ARBA" id="ARBA00001946"/>
    </source>
</evidence>
<dbReference type="AlphaFoldDB" id="A0A934TTV2"/>
<dbReference type="GO" id="GO:0044281">
    <property type="term" value="P:small molecule metabolic process"/>
    <property type="evidence" value="ECO:0007669"/>
    <property type="project" value="UniProtKB-ARBA"/>
</dbReference>
<organism evidence="5 6">
    <name type="scientific">Ramlibacter ginsenosidimutans</name>
    <dbReference type="NCBI Taxonomy" id="502333"/>
    <lineage>
        <taxon>Bacteria</taxon>
        <taxon>Pseudomonadati</taxon>
        <taxon>Pseudomonadota</taxon>
        <taxon>Betaproteobacteria</taxon>
        <taxon>Burkholderiales</taxon>
        <taxon>Comamonadaceae</taxon>
        <taxon>Ramlibacter</taxon>
    </lineage>
</organism>
<feature type="domain" description="Fumarylacetoacetase-like C-terminal" evidence="4">
    <location>
        <begin position="94"/>
        <end position="309"/>
    </location>
</feature>
<evidence type="ECO:0000256" key="2">
    <source>
        <dbReference type="ARBA" id="ARBA00010211"/>
    </source>
</evidence>
<comment type="cofactor">
    <cofactor evidence="1">
        <name>Mg(2+)</name>
        <dbReference type="ChEBI" id="CHEBI:18420"/>
    </cofactor>
</comment>
<dbReference type="PANTHER" id="PTHR42796">
    <property type="entry name" value="FUMARYLACETOACETATE HYDROLASE DOMAIN-CONTAINING PROTEIN 2A-RELATED"/>
    <property type="match status" value="1"/>
</dbReference>
<dbReference type="Pfam" id="PF01557">
    <property type="entry name" value="FAA_hydrolase"/>
    <property type="match status" value="1"/>
</dbReference>
<keyword evidence="6" id="KW-1185">Reference proteome</keyword>
<keyword evidence="5" id="KW-0378">Hydrolase</keyword>
<dbReference type="EMBL" id="JAEPWM010000005">
    <property type="protein sequence ID" value="MBK6007155.1"/>
    <property type="molecule type" value="Genomic_DNA"/>
</dbReference>
<evidence type="ECO:0000259" key="4">
    <source>
        <dbReference type="Pfam" id="PF01557"/>
    </source>
</evidence>
<dbReference type="InterPro" id="IPR036663">
    <property type="entry name" value="Fumarylacetoacetase_C_sf"/>
</dbReference>
<protein>
    <submittedName>
        <fullName evidence="5">Fumarylacetoacetate hydrolase family protein</fullName>
    </submittedName>
</protein>
<comment type="caution">
    <text evidence="5">The sequence shown here is derived from an EMBL/GenBank/DDBJ whole genome shotgun (WGS) entry which is preliminary data.</text>
</comment>
<reference evidence="5" key="2">
    <citation type="submission" date="2021-01" db="EMBL/GenBank/DDBJ databases">
        <authorList>
            <person name="Kang M."/>
        </authorList>
    </citation>
    <scope>NUCLEOTIDE SEQUENCE</scope>
    <source>
        <strain evidence="5">KACC 17527</strain>
    </source>
</reference>
<gene>
    <name evidence="5" type="ORF">JJB11_13725</name>
</gene>
<evidence type="ECO:0000313" key="5">
    <source>
        <dbReference type="EMBL" id="MBK6007155.1"/>
    </source>
</evidence>
<reference evidence="5" key="1">
    <citation type="journal article" date="2012" name="J. Microbiol. Biotechnol.">
        <title>Ramlibacter ginsenosidimutans sp. nov., with ginsenoside-converting activity.</title>
        <authorList>
            <person name="Wang L."/>
            <person name="An D.S."/>
            <person name="Kim S.G."/>
            <person name="Jin F.X."/>
            <person name="Kim S.C."/>
            <person name="Lee S.T."/>
            <person name="Im W.T."/>
        </authorList>
    </citation>
    <scope>NUCLEOTIDE SEQUENCE</scope>
    <source>
        <strain evidence="5">KACC 17527</strain>
    </source>
</reference>
<dbReference type="InterPro" id="IPR011234">
    <property type="entry name" value="Fumarylacetoacetase-like_C"/>
</dbReference>
<dbReference type="GO" id="GO:0046872">
    <property type="term" value="F:metal ion binding"/>
    <property type="evidence" value="ECO:0007669"/>
    <property type="project" value="UniProtKB-KW"/>
</dbReference>
<name>A0A934TTV2_9BURK</name>
<dbReference type="RefSeq" id="WP_201172027.1">
    <property type="nucleotide sequence ID" value="NZ_JAEPWM010000005.1"/>
</dbReference>
<dbReference type="InterPro" id="IPR051121">
    <property type="entry name" value="FAH"/>
</dbReference>
<dbReference type="GO" id="GO:0016787">
    <property type="term" value="F:hydrolase activity"/>
    <property type="evidence" value="ECO:0007669"/>
    <property type="project" value="UniProtKB-KW"/>
</dbReference>
<dbReference type="PANTHER" id="PTHR42796:SF4">
    <property type="entry name" value="FUMARYLACETOACETATE HYDROLASE DOMAIN-CONTAINING PROTEIN 2A"/>
    <property type="match status" value="1"/>
</dbReference>
<evidence type="ECO:0000256" key="3">
    <source>
        <dbReference type="ARBA" id="ARBA00022723"/>
    </source>
</evidence>
<dbReference type="SUPFAM" id="SSF56529">
    <property type="entry name" value="FAH"/>
    <property type="match status" value="1"/>
</dbReference>
<dbReference type="Proteomes" id="UP000630528">
    <property type="component" value="Unassembled WGS sequence"/>
</dbReference>
<evidence type="ECO:0000313" key="6">
    <source>
        <dbReference type="Proteomes" id="UP000630528"/>
    </source>
</evidence>
<keyword evidence="3" id="KW-0479">Metal-binding</keyword>
<dbReference type="Gene3D" id="3.90.850.10">
    <property type="entry name" value="Fumarylacetoacetase-like, C-terminal domain"/>
    <property type="match status" value="1"/>
</dbReference>
<proteinExistence type="inferred from homology"/>
<comment type="similarity">
    <text evidence="2">Belongs to the FAH family.</text>
</comment>
<accession>A0A934TTV2</accession>
<sequence length="311" mass="34057">MKLARYRRGSAAACFGIVIDFEGGSRLLDLGAAFASSRFSRGAPSSMIELVRRGTAGLDQAREVQAWALRHGEDSWLCDPSVVEWLVPVEVRNAFCAGRNFGRHLGESQGAAAPGKTYHNEFPTGFLKLPDVLVGHKARVRRPPDVLELDYEIEVAAIIGSPAYRVDKERALDAVFGYTVFNDLGAREWQRKEMSNGLLLMGKNFPGFGPIGPWIVTADEIPDPSRLTIELRVNGEVRQHSGCDDMIFSFADLIAFWSRAGLEPGDLVASGTPSGVALHRKPDPFVYYLKPGDVVEAVVDRVGVLETVITE</sequence>